<dbReference type="InterPro" id="IPR040788">
    <property type="entry name" value="HEPN_MAE_28990"/>
</dbReference>
<name>A0A850P3U6_9PROT</name>
<reference evidence="2 3" key="1">
    <citation type="submission" date="2020-06" db="EMBL/GenBank/DDBJ databases">
        <title>Description of novel acetic acid bacteria.</title>
        <authorList>
            <person name="Sombolestani A."/>
        </authorList>
    </citation>
    <scope>NUCLEOTIDE SEQUENCE [LARGE SCALE GENOMIC DNA]</scope>
    <source>
        <strain evidence="2 3">LMG 25</strain>
    </source>
</reference>
<dbReference type="EMBL" id="JABXXS010000086">
    <property type="protein sequence ID" value="NVN38628.1"/>
    <property type="molecule type" value="Genomic_DNA"/>
</dbReference>
<protein>
    <recommendedName>
        <fullName evidence="1">MAE-28990/MAE-18760-like HEPN domain-containing protein</fullName>
    </recommendedName>
</protein>
<dbReference type="AlphaFoldDB" id="A0A850P3U6"/>
<evidence type="ECO:0000313" key="2">
    <source>
        <dbReference type="EMBL" id="NVN38628.1"/>
    </source>
</evidence>
<dbReference type="RefSeq" id="WP_176644110.1">
    <property type="nucleotide sequence ID" value="NZ_JABXXS010000086.1"/>
</dbReference>
<gene>
    <name evidence="2" type="ORF">HUK81_17295</name>
</gene>
<dbReference type="Pfam" id="PF18737">
    <property type="entry name" value="HEPN_MAE_28990"/>
    <property type="match status" value="1"/>
</dbReference>
<evidence type="ECO:0000313" key="3">
    <source>
        <dbReference type="Proteomes" id="UP000522590"/>
    </source>
</evidence>
<organism evidence="2 3">
    <name type="scientific">Komagataeibacter swingsii</name>
    <dbReference type="NCBI Taxonomy" id="215220"/>
    <lineage>
        <taxon>Bacteria</taxon>
        <taxon>Pseudomonadati</taxon>
        <taxon>Pseudomonadota</taxon>
        <taxon>Alphaproteobacteria</taxon>
        <taxon>Acetobacterales</taxon>
        <taxon>Acetobacteraceae</taxon>
        <taxon>Komagataeibacter</taxon>
    </lineage>
</organism>
<proteinExistence type="predicted"/>
<accession>A0A850P3U6</accession>
<evidence type="ECO:0000259" key="1">
    <source>
        <dbReference type="Pfam" id="PF18737"/>
    </source>
</evidence>
<feature type="domain" description="MAE-28990/MAE-18760-like HEPN" evidence="1">
    <location>
        <begin position="6"/>
        <end position="208"/>
    </location>
</feature>
<sequence length="211" mass="24383">MISVKNNLIERKLELNKMFIIVEELDGETGKIKEACVLKSLIFMMIYNSVESTISSCLNVVHDIIENIEYKNLNKEIQKLWSEYYFCGANGDNVSRQLTAFSDGMQKFPKADLLLQKLKLYSGNIDVRKSRTVLKKYGMLNFHINETDSSNILKVKRKRNELAHGEYSFSEASNQTTTQEIKAISTSCFVFLEKVIQLFESYIENEKYLNS</sequence>
<comment type="caution">
    <text evidence="2">The sequence shown here is derived from an EMBL/GenBank/DDBJ whole genome shotgun (WGS) entry which is preliminary data.</text>
</comment>
<dbReference type="Proteomes" id="UP000522590">
    <property type="component" value="Unassembled WGS sequence"/>
</dbReference>